<dbReference type="EMBL" id="ON014755">
    <property type="protein sequence ID" value="UQS95092.1"/>
    <property type="molecule type" value="Genomic_DNA"/>
</dbReference>
<proteinExistence type="evidence at protein level"/>
<keyword evidence="2" id="KW-0002">3D-structure</keyword>
<dbReference type="PDB" id="7YFZ">
    <property type="method" value="EM"/>
    <property type="resolution" value="3.19 A"/>
    <property type="chains" value="X/n/o/p/q/r=1-125"/>
</dbReference>
<organism evidence="1">
    <name type="scientific">Pseudanabaena phage Pam3</name>
    <dbReference type="NCBI Taxonomy" id="2936519"/>
    <lineage>
        <taxon>Viruses</taxon>
        <taxon>Duplodnaviria</taxon>
        <taxon>Heunggongvirae</taxon>
        <taxon>Uroviricota</taxon>
        <taxon>Caudoviricetes</taxon>
    </lineage>
</organism>
<gene>
    <name evidence="1" type="ORF">Pam3_21</name>
</gene>
<reference evidence="2" key="3">
    <citation type="journal article" date="2023" name="Proc. Natl. Acad. Sci. U.S.A.">
        <title>Fine structure and assembly pattern of a minimal myophage Pam3.</title>
        <authorList>
            <person name="Yang F."/>
            <person name="Jiang Y.L."/>
            <person name="Zhang J.T."/>
            <person name="Zhu J."/>
            <person name="Du K."/>
            <person name="Yu R.C."/>
            <person name="Wei Z.L."/>
            <person name="Kong W.W."/>
            <person name="Cui N."/>
            <person name="Li W.F."/>
            <person name="Chen Y."/>
            <person name="Li Q."/>
            <person name="Zhou C.Z."/>
        </authorList>
    </citation>
    <scope>STRUCTURE BY ELECTRON MICROSCOPY (3.19 ANGSTROMS) OF 1-125</scope>
</reference>
<name>A0ACD6BAN4_9CAUD</name>
<accession>A0ACD6BAN4</accession>
<protein>
    <submittedName>
        <fullName evidence="1">Uncharacterized protein</fullName>
    </submittedName>
</protein>
<accession>A0A9E7DT65</accession>
<reference evidence="1" key="1">
    <citation type="journal article" date="2022" name="Microbiome">
        <title>Comparative genomic analysis of five freshwater cyanophages and reference-guided metagenomic data mining.</title>
        <authorList>
            <person name="Du K."/>
            <person name="Yang F."/>
            <person name="Zhang J.T."/>
            <person name="Yu R.C."/>
            <person name="Deng Z."/>
            <person name="Li W.F."/>
            <person name="Chen Y."/>
            <person name="Li Q."/>
            <person name="Zhou C.Z."/>
        </authorList>
    </citation>
    <scope>NUCLEOTIDE SEQUENCE</scope>
</reference>
<evidence type="ECO:0007829" key="2">
    <source>
        <dbReference type="PDB" id="7YFZ"/>
    </source>
</evidence>
<reference evidence="1" key="2">
    <citation type="submission" date="2022-03" db="EMBL/GenBank/DDBJ databases">
        <authorList>
            <person name="Du K."/>
            <person name="Yang F."/>
            <person name="Zhang J.T."/>
            <person name="Yu R.C."/>
            <person name="Deng Z."/>
            <person name="Li W.F."/>
            <person name="Chen Y."/>
            <person name="Li Q."/>
            <person name="Zhou C.Z."/>
        </authorList>
    </citation>
    <scope>NUCLEOTIDE SEQUENCE</scope>
</reference>
<evidence type="ECO:0000313" key="1">
    <source>
        <dbReference type="EMBL" id="UQS95092.1"/>
    </source>
</evidence>
<sequence>MAAPSRIGLALKKNEQGIADIYLDASGNLSMVQNTEAVGQHARQRLMTYLGEWFLNKNVGVPWLRDLLGKGYDPVLAEAVIKAEILSTDGVTEITSFSIRFDQGRRALEAFDIEVTTEYDEETVL</sequence>